<keyword evidence="2" id="KW-1185">Reference proteome</keyword>
<gene>
    <name evidence="1" type="ORF">KC01_LOCUS13116</name>
</gene>
<proteinExistence type="predicted"/>
<organism evidence="1 2">
    <name type="scientific">Knipowitschia caucasica</name>
    <name type="common">Caucasian dwarf goby</name>
    <name type="synonym">Pomatoschistus caucasicus</name>
    <dbReference type="NCBI Taxonomy" id="637954"/>
    <lineage>
        <taxon>Eukaryota</taxon>
        <taxon>Metazoa</taxon>
        <taxon>Chordata</taxon>
        <taxon>Craniata</taxon>
        <taxon>Vertebrata</taxon>
        <taxon>Euteleostomi</taxon>
        <taxon>Actinopterygii</taxon>
        <taxon>Neopterygii</taxon>
        <taxon>Teleostei</taxon>
        <taxon>Neoteleostei</taxon>
        <taxon>Acanthomorphata</taxon>
        <taxon>Gobiaria</taxon>
        <taxon>Gobiiformes</taxon>
        <taxon>Gobioidei</taxon>
        <taxon>Gobiidae</taxon>
        <taxon>Gobiinae</taxon>
        <taxon>Knipowitschia</taxon>
    </lineage>
</organism>
<reference evidence="1 2" key="1">
    <citation type="submission" date="2024-04" db="EMBL/GenBank/DDBJ databases">
        <authorList>
            <person name="Waldvogel A.-M."/>
            <person name="Schoenle A."/>
        </authorList>
    </citation>
    <scope>NUCLEOTIDE SEQUENCE [LARGE SCALE GENOMIC DNA]</scope>
</reference>
<evidence type="ECO:0000313" key="2">
    <source>
        <dbReference type="Proteomes" id="UP001497482"/>
    </source>
</evidence>
<accession>A0AAV2K0V3</accession>
<dbReference type="AlphaFoldDB" id="A0AAV2K0V3"/>
<name>A0AAV2K0V3_KNICA</name>
<evidence type="ECO:0000313" key="1">
    <source>
        <dbReference type="EMBL" id="CAL1582528.1"/>
    </source>
</evidence>
<dbReference type="EMBL" id="OZ035837">
    <property type="protein sequence ID" value="CAL1582528.1"/>
    <property type="molecule type" value="Genomic_DNA"/>
</dbReference>
<sequence>MAAGPLCPASSHNCHTSCAAINLPSLLLQHNFIKTTQERANNKHAAAVRSKRQNHPSTREGARILRRICKTTGVRIQSGFEELAAEVVEEAR</sequence>
<dbReference type="Proteomes" id="UP001497482">
    <property type="component" value="Chromosome 15"/>
</dbReference>
<evidence type="ECO:0008006" key="3">
    <source>
        <dbReference type="Google" id="ProtNLM"/>
    </source>
</evidence>
<protein>
    <recommendedName>
        <fullName evidence="3">Histone H4</fullName>
    </recommendedName>
</protein>